<dbReference type="AlphaFoldDB" id="A0A0Q9YDY7"/>
<proteinExistence type="predicted"/>
<dbReference type="InterPro" id="IPR003033">
    <property type="entry name" value="SCP2_sterol-bd_dom"/>
</dbReference>
<evidence type="ECO:0000313" key="4">
    <source>
        <dbReference type="Proteomes" id="UP000051494"/>
    </source>
</evidence>
<dbReference type="Proteomes" id="UP000051494">
    <property type="component" value="Unassembled WGS sequence"/>
</dbReference>
<dbReference type="STRING" id="437022.CC99x_01198"/>
<reference evidence="2" key="1">
    <citation type="submission" date="2015-09" db="EMBL/GenBank/DDBJ databases">
        <title>Draft Genome Sequences of Two Novel Amoeba-resistant Intranuclear Bacteria, Candidatus Berkiella cookevillensis and Candidatus Berkiella aquae.</title>
        <authorList>
            <person name="Mehari Y.T."/>
            <person name="Arivett B.A."/>
            <person name="Farone A.L."/>
            <person name="Gunderson J.H."/>
            <person name="Farone M.B."/>
        </authorList>
    </citation>
    <scope>NUCLEOTIDE SEQUENCE [LARGE SCALE GENOMIC DNA]</scope>
    <source>
        <strain evidence="2">CC99</strain>
    </source>
</reference>
<dbReference type="EMBL" id="LKHV01000005">
    <property type="protein sequence ID" value="KRG18717.1"/>
    <property type="molecule type" value="Genomic_DNA"/>
</dbReference>
<sequence>MQHKALHFIFSSLKTLVRKLDPYVFDPLEAHENKLIGIEIQNVLTLTLQVQNKDLLLIDSDSLQASDQYDCFIQGRLASFLDIIFKYKMFVPGQGITLKGDTHLAQAFFNCFKQMDPDCASIFEQQLPAPFVALLSLLSNNLSAELKLWHKNRKGNLRTFLQDETQCLPSKGSVQQFEVHLSNLMQQFEHLDAKLNKLMTYKVPSI</sequence>
<dbReference type="RefSeq" id="WP_057624308.1">
    <property type="nucleotide sequence ID" value="NZ_LKHV02000001.1"/>
</dbReference>
<reference evidence="3" key="3">
    <citation type="submission" date="2021-06" db="EMBL/GenBank/DDBJ databases">
        <title>Genomic Description and Analysis of Intracellular Bacteria, Candidatus Berkiella cookevillensis and Candidatus Berkiella aquae.</title>
        <authorList>
            <person name="Kidane D.T."/>
            <person name="Mehari Y.T."/>
            <person name="Rice F.C."/>
            <person name="Arivett B.A."/>
            <person name="Farone A.L."/>
            <person name="Berk S.G."/>
            <person name="Farone M.B."/>
        </authorList>
    </citation>
    <scope>NUCLEOTIDE SEQUENCE</scope>
    <source>
        <strain evidence="3">CC99</strain>
    </source>
</reference>
<protein>
    <submittedName>
        <fullName evidence="3">SCP2 sterol-binding domain-containing protein</fullName>
    </submittedName>
</protein>
<dbReference type="OrthoDB" id="9796077at2"/>
<keyword evidence="4" id="KW-1185">Reference proteome</keyword>
<organism evidence="2">
    <name type="scientific">Candidatus Berkiella cookevillensis</name>
    <dbReference type="NCBI Taxonomy" id="437022"/>
    <lineage>
        <taxon>Bacteria</taxon>
        <taxon>Pseudomonadati</taxon>
        <taxon>Pseudomonadota</taxon>
        <taxon>Gammaproteobacteria</taxon>
        <taxon>Candidatus Berkiellales</taxon>
        <taxon>Candidatus Berkiellaceae</taxon>
        <taxon>Candidatus Berkiella</taxon>
    </lineage>
</organism>
<accession>A0A0Q9YDY7</accession>
<name>A0A0Q9YDY7_9GAMM</name>
<reference evidence="3" key="2">
    <citation type="journal article" date="2016" name="Genome Announc.">
        <title>Draft Genome Sequences of Two Novel Amoeba-Resistant Intranuclear Bacteria, 'Candidatus Berkiella cookevillensis' and 'Candidatus Berkiella aquae'.</title>
        <authorList>
            <person name="Mehari Y.T."/>
            <person name="Arivett B.A."/>
            <person name="Farone A.L."/>
            <person name="Gunderson J.H."/>
            <person name="Farone M.B."/>
        </authorList>
    </citation>
    <scope>NUCLEOTIDE SEQUENCE</scope>
    <source>
        <strain evidence="3">CC99</strain>
    </source>
</reference>
<evidence type="ECO:0000313" key="2">
    <source>
        <dbReference type="EMBL" id="KRG18717.1"/>
    </source>
</evidence>
<dbReference type="EMBL" id="LKHV02000001">
    <property type="protein sequence ID" value="MCS5709633.1"/>
    <property type="molecule type" value="Genomic_DNA"/>
</dbReference>
<evidence type="ECO:0000313" key="3">
    <source>
        <dbReference type="EMBL" id="MCS5709633.1"/>
    </source>
</evidence>
<feature type="domain" description="SCP2" evidence="1">
    <location>
        <begin position="22"/>
        <end position="113"/>
    </location>
</feature>
<gene>
    <name evidence="2" type="ORF">CC99x_01198</name>
    <name evidence="3" type="ORF">CC99x_012075</name>
</gene>
<evidence type="ECO:0000259" key="1">
    <source>
        <dbReference type="Pfam" id="PF02036"/>
    </source>
</evidence>
<comment type="caution">
    <text evidence="2">The sequence shown here is derived from an EMBL/GenBank/DDBJ whole genome shotgun (WGS) entry which is preliminary data.</text>
</comment>
<dbReference type="Pfam" id="PF02036">
    <property type="entry name" value="SCP2"/>
    <property type="match status" value="1"/>
</dbReference>